<keyword evidence="2" id="KW-1185">Reference proteome</keyword>
<reference evidence="1 2" key="1">
    <citation type="submission" date="2018-03" db="EMBL/GenBank/DDBJ databases">
        <title>Genomic Encyclopedia of Type Strains, Phase III (KMG-III): the genomes of soil and plant-associated and newly described type strains.</title>
        <authorList>
            <person name="Whitman W."/>
        </authorList>
    </citation>
    <scope>NUCLEOTIDE SEQUENCE [LARGE SCALE GENOMIC DNA]</scope>
    <source>
        <strain evidence="1 2">CGMCC 1.12700</strain>
    </source>
</reference>
<gene>
    <name evidence="1" type="ORF">B0I18_102102</name>
</gene>
<dbReference type="Proteomes" id="UP000240572">
    <property type="component" value="Unassembled WGS sequence"/>
</dbReference>
<proteinExistence type="predicted"/>
<dbReference type="AlphaFoldDB" id="A0A2P8D7E6"/>
<evidence type="ECO:0000313" key="2">
    <source>
        <dbReference type="Proteomes" id="UP000240572"/>
    </source>
</evidence>
<name>A0A2P8D7E6_9BACT</name>
<evidence type="ECO:0000313" key="1">
    <source>
        <dbReference type="EMBL" id="PSK93133.1"/>
    </source>
</evidence>
<protein>
    <submittedName>
        <fullName evidence="1">Uncharacterized protein</fullName>
    </submittedName>
</protein>
<dbReference type="EMBL" id="PYGD01000002">
    <property type="protein sequence ID" value="PSK93133.1"/>
    <property type="molecule type" value="Genomic_DNA"/>
</dbReference>
<organism evidence="1 2">
    <name type="scientific">Taibaiella chishuiensis</name>
    <dbReference type="NCBI Taxonomy" id="1434707"/>
    <lineage>
        <taxon>Bacteria</taxon>
        <taxon>Pseudomonadati</taxon>
        <taxon>Bacteroidota</taxon>
        <taxon>Chitinophagia</taxon>
        <taxon>Chitinophagales</taxon>
        <taxon>Chitinophagaceae</taxon>
        <taxon>Taibaiella</taxon>
    </lineage>
</organism>
<comment type="caution">
    <text evidence="1">The sequence shown here is derived from an EMBL/GenBank/DDBJ whole genome shotgun (WGS) entry which is preliminary data.</text>
</comment>
<sequence>MGCENCKVAAIKLRINKETEMFFIYSQFDTLFTY</sequence>
<accession>A0A2P8D7E6</accession>